<dbReference type="HOGENOM" id="CLU_004004_0_0_9"/>
<evidence type="ECO:0000313" key="2">
    <source>
        <dbReference type="EMBL" id="AGF57402.1"/>
    </source>
</evidence>
<feature type="domain" description="SMEK" evidence="1">
    <location>
        <begin position="13"/>
        <end position="148"/>
    </location>
</feature>
<evidence type="ECO:0000313" key="3">
    <source>
        <dbReference type="Proteomes" id="UP000011728"/>
    </source>
</evidence>
<dbReference type="PATRIC" id="fig|931276.5.peg.3669"/>
<reference evidence="2 3" key="1">
    <citation type="submission" date="2013-02" db="EMBL/GenBank/DDBJ databases">
        <title>Genome sequence of Clostridium saccharoperbutylacetonicum N1-4(HMT).</title>
        <authorList>
            <person name="Poehlein A."/>
            <person name="Daniel R."/>
        </authorList>
    </citation>
    <scope>NUCLEOTIDE SEQUENCE [LARGE SCALE GENOMIC DNA]</scope>
    <source>
        <strain evidence="3">N1-4(HMT)</strain>
    </source>
</reference>
<sequence>MNTLKREEYINFIVNKLCQLKNEVELQNSINLYNINIIAEDFFRELLNIVYKYNLININSIQKNVSAIDLGDEKNRICIQVTSNNKRNKVQETIDKFLCNEFEKKYDRLIVLLLVNKTKFTKGFDTKNKISFDIKNDILEIKDILKTIRFLDFDRLKEVYIFIKEQFESIEYKKQMKYVDKIMENVDKRYISRYVIVSDKYQQVLMGFEKGVNIYDVFSISSHMLILSDAGSGKSIAAKMVSNYINSHFKESFAFYYRLNTYTGQKIEDLIPNAYKDVPYENMVMIFDGFDEIIKGSINKFVCNIEFFLRNNPQCKVLITTRTNFYNRKSECFSGTIERFTETSLCPLNDESINDYLKLIAVNTTFFWKEIQRNRFYDIVKSPFYLSIIIKLFEAEGRLPPRNSLIKEIIEKSLQVDENKYKNIGFVNDAKDKIYKLLKIIGLALGCIGKNFLTDGEYRKLITKDEERGLVQYCSLWYKTEKNEWCFEHNNFGEFLAAEYLSQCPLNEIQRLVTYENNPDRIKDTWVNTISFLLALYKKDGLFEWIVRSNKELIASLENKRISIKNRENLFKNIFQEYAAKKIWFTDNKNFAKFVESEEIVNYLCENIKNNGHFTIVGSALLILMNLDSLCGQNDRIEKLMIFVCLSNKYRNNEKYYALRLMGKYRLGNSLELKKIIEYNKENENSYLRAGYFNLCNEHNIVDENIEVFLCRYSEVNKGLRTTSQYKYEDTTLFDEQTEFYRGFSLIRQYNTLKRTEEFLLGTERCYRYDEIIKNLCKSMSNVIIIDKRVIDLAYNLFLFFVKHFYKDNLIILIENFDKVNIRKSIFLRYLKERKYRLHDGYYYITDDNCLECFIESYVDGDYDNSIALELINSISGTLIDYERLIKLYEEKTLTKLIKPIVMNWDKIKKDGTRIYFDSLFDKEKFKNLVFEFCGFFHKKLMSHDEIVKMDNNLLRERYDLQHIKRFMLFYLGEKDVFKPEIIEKNWNYIVLSQAHLLITSNNNEIEIIKSKELMLKTICYEFMGKANFRDAIKYYGTSQSTNNLCIYLWFYRDLFDWIYPDDTMLDMLEFDYYKQGKQLGIEYIINILPEVKVKNRILYNLHNRDIRGIIYENHMRYCINKNIDGVVNQAGKVLLNKEKLSTERIISAKYLTIYLKSSDFIKKYLIHLDGDLYWDVLNIAYIKYTDAISDYLILCMRNSADGKNCLYYAKYLIRLSRVEGLKFYYNWMKNNNSPFNEGVYHNNINKAISMIRANECVDTLIKIIELTYEKKFKDFNYDGVQTNAQKALVNIGASSWDNFVEINSKLEKLINDRSDLDDIGFCYYTIQEIEHEYYINIEKECSVEEIMDSIINLEKVIINNKQHSWL</sequence>
<dbReference type="EMBL" id="CP004121">
    <property type="protein sequence ID" value="AGF57402.1"/>
    <property type="molecule type" value="Genomic_DNA"/>
</dbReference>
<dbReference type="eggNOG" id="COG3903">
    <property type="taxonomic scope" value="Bacteria"/>
</dbReference>
<dbReference type="SUPFAM" id="SSF52540">
    <property type="entry name" value="P-loop containing nucleoside triphosphate hydrolases"/>
    <property type="match status" value="1"/>
</dbReference>
<accession>M1N1N9</accession>
<dbReference type="Proteomes" id="UP000011728">
    <property type="component" value="Chromosome"/>
</dbReference>
<dbReference type="InterPro" id="IPR027417">
    <property type="entry name" value="P-loop_NTPase"/>
</dbReference>
<evidence type="ECO:0000259" key="1">
    <source>
        <dbReference type="Pfam" id="PF21941"/>
    </source>
</evidence>
<dbReference type="KEGG" id="csr:Cspa_c36420"/>
<dbReference type="RefSeq" id="WP_015393718.1">
    <property type="nucleotide sequence ID" value="NC_020291.1"/>
</dbReference>
<dbReference type="NCBIfam" id="NF033859">
    <property type="entry name" value="SMEK_N"/>
    <property type="match status" value="1"/>
</dbReference>
<proteinExistence type="predicted"/>
<organism evidence="2 3">
    <name type="scientific">Clostridium saccharoperbutylacetonicum N1-4(HMT)</name>
    <dbReference type="NCBI Taxonomy" id="931276"/>
    <lineage>
        <taxon>Bacteria</taxon>
        <taxon>Bacillati</taxon>
        <taxon>Bacillota</taxon>
        <taxon>Clostridia</taxon>
        <taxon>Eubacteriales</taxon>
        <taxon>Clostridiaceae</taxon>
        <taxon>Clostridium</taxon>
    </lineage>
</organism>
<dbReference type="InterPro" id="IPR047740">
    <property type="entry name" value="SMEK_dom"/>
</dbReference>
<gene>
    <name evidence="2" type="ORF">Cspa_c36420</name>
</gene>
<keyword evidence="3" id="KW-1185">Reference proteome</keyword>
<name>M1N1N9_9CLOT</name>
<dbReference type="eggNOG" id="COG5635">
    <property type="taxonomic scope" value="Bacteria"/>
</dbReference>
<protein>
    <recommendedName>
        <fullName evidence="1">SMEK domain-containing protein</fullName>
    </recommendedName>
</protein>
<dbReference type="Pfam" id="PF21941">
    <property type="entry name" value="SMEK_N"/>
    <property type="match status" value="1"/>
</dbReference>